<accession>A0A5A7N842</accession>
<keyword evidence="1" id="KW-0472">Membrane</keyword>
<feature type="transmembrane region" description="Helical" evidence="1">
    <location>
        <begin position="33"/>
        <end position="52"/>
    </location>
</feature>
<name>A0A5A7N842_9PROT</name>
<keyword evidence="1" id="KW-0812">Transmembrane</keyword>
<dbReference type="EMBL" id="BKCN01000008">
    <property type="protein sequence ID" value="GER04127.1"/>
    <property type="molecule type" value="Genomic_DNA"/>
</dbReference>
<gene>
    <name evidence="2" type="ORF">JCM17846_18090</name>
</gene>
<dbReference type="AlphaFoldDB" id="A0A5A7N842"/>
<evidence type="ECO:0000313" key="2">
    <source>
        <dbReference type="EMBL" id="GER04127.1"/>
    </source>
</evidence>
<comment type="caution">
    <text evidence="2">The sequence shown here is derived from an EMBL/GenBank/DDBJ whole genome shotgun (WGS) entry which is preliminary data.</text>
</comment>
<keyword evidence="1" id="KW-1133">Transmembrane helix</keyword>
<evidence type="ECO:0000256" key="1">
    <source>
        <dbReference type="SAM" id="Phobius"/>
    </source>
</evidence>
<sequence length="105" mass="11516">MKQADKDSPKAEKQGGWPRRLTALWPEGEGLKLAVPALIMVIIAFIAAHQFVKPAPPDRLIILAGPQSGTYFQIAQRYQTALAAHGIAARSSKHQDRWTISIVFG</sequence>
<keyword evidence="3" id="KW-1185">Reference proteome</keyword>
<proteinExistence type="predicted"/>
<reference evidence="2 3" key="1">
    <citation type="submission" date="2019-09" db="EMBL/GenBank/DDBJ databases">
        <title>NBRP : Genome information of microbial organism related human and environment.</title>
        <authorList>
            <person name="Hattori M."/>
            <person name="Oshima K."/>
            <person name="Inaba H."/>
            <person name="Suda W."/>
            <person name="Sakamoto M."/>
            <person name="Iino T."/>
            <person name="Kitahara M."/>
            <person name="Oshida Y."/>
            <person name="Iida T."/>
            <person name="Kudo T."/>
            <person name="Itoh T."/>
            <person name="Ohkuma M."/>
        </authorList>
    </citation>
    <scope>NUCLEOTIDE SEQUENCE [LARGE SCALE GENOMIC DNA]</scope>
    <source>
        <strain evidence="2 3">Q-1</strain>
    </source>
</reference>
<organism evidence="2 3">
    <name type="scientific">Iodidimonas nitroreducens</name>
    <dbReference type="NCBI Taxonomy" id="1236968"/>
    <lineage>
        <taxon>Bacteria</taxon>
        <taxon>Pseudomonadati</taxon>
        <taxon>Pseudomonadota</taxon>
        <taxon>Alphaproteobacteria</taxon>
        <taxon>Iodidimonadales</taxon>
        <taxon>Iodidimonadaceae</taxon>
        <taxon>Iodidimonas</taxon>
    </lineage>
</organism>
<dbReference type="Proteomes" id="UP000324996">
    <property type="component" value="Unassembled WGS sequence"/>
</dbReference>
<evidence type="ECO:0000313" key="3">
    <source>
        <dbReference type="Proteomes" id="UP000324996"/>
    </source>
</evidence>
<protein>
    <submittedName>
        <fullName evidence="2">Uncharacterized protein</fullName>
    </submittedName>
</protein>
<dbReference type="RefSeq" id="WP_313980632.1">
    <property type="nucleotide sequence ID" value="NZ_BKCN01000008.1"/>
</dbReference>